<dbReference type="InterPro" id="IPR029016">
    <property type="entry name" value="GAF-like_dom_sf"/>
</dbReference>
<dbReference type="InterPro" id="IPR036457">
    <property type="entry name" value="PPM-type-like_dom_sf"/>
</dbReference>
<dbReference type="Pfam" id="PF13185">
    <property type="entry name" value="GAF_2"/>
    <property type="match status" value="1"/>
</dbReference>
<name>A0ABY6CRU9_9BACT</name>
<dbReference type="EMBL" id="CP106679">
    <property type="protein sequence ID" value="UXP33245.1"/>
    <property type="molecule type" value="Genomic_DNA"/>
</dbReference>
<dbReference type="SMART" id="SM00331">
    <property type="entry name" value="PP2C_SIG"/>
    <property type="match status" value="1"/>
</dbReference>
<dbReference type="InterPro" id="IPR001932">
    <property type="entry name" value="PPM-type_phosphatase-like_dom"/>
</dbReference>
<reference evidence="4" key="1">
    <citation type="submission" date="2022-09" db="EMBL/GenBank/DDBJ databases">
        <title>Comparative genomics and taxonomic characterization of three novel marine species of genus Reichenbachiella exhibiting antioxidant and polysaccharide degradation activities.</title>
        <authorList>
            <person name="Muhammad N."/>
            <person name="Lee Y.-J."/>
            <person name="Ko J."/>
            <person name="Kim S.-G."/>
        </authorList>
    </citation>
    <scope>NUCLEOTIDE SEQUENCE</scope>
    <source>
        <strain evidence="4">BKB1-1</strain>
    </source>
</reference>
<keyword evidence="2" id="KW-0812">Transmembrane</keyword>
<feature type="transmembrane region" description="Helical" evidence="2">
    <location>
        <begin position="49"/>
        <end position="73"/>
    </location>
</feature>
<protein>
    <submittedName>
        <fullName evidence="4">SpoIIE family protein phosphatase</fullName>
    </submittedName>
</protein>
<dbReference type="InterPro" id="IPR003018">
    <property type="entry name" value="GAF"/>
</dbReference>
<dbReference type="PANTHER" id="PTHR43156:SF2">
    <property type="entry name" value="STAGE II SPORULATION PROTEIN E"/>
    <property type="match status" value="1"/>
</dbReference>
<dbReference type="Gene3D" id="3.30.450.40">
    <property type="match status" value="1"/>
</dbReference>
<keyword evidence="2" id="KW-0472">Membrane</keyword>
<feature type="transmembrane region" description="Helical" evidence="2">
    <location>
        <begin position="179"/>
        <end position="196"/>
    </location>
</feature>
<feature type="transmembrane region" description="Helical" evidence="2">
    <location>
        <begin position="120"/>
        <end position="137"/>
    </location>
</feature>
<keyword evidence="2" id="KW-1133">Transmembrane helix</keyword>
<evidence type="ECO:0000256" key="2">
    <source>
        <dbReference type="SAM" id="Phobius"/>
    </source>
</evidence>
<proteinExistence type="predicted"/>
<feature type="transmembrane region" description="Helical" evidence="2">
    <location>
        <begin position="12"/>
        <end position="37"/>
    </location>
</feature>
<evidence type="ECO:0000259" key="3">
    <source>
        <dbReference type="SMART" id="SM00331"/>
    </source>
</evidence>
<dbReference type="Proteomes" id="UP001065174">
    <property type="component" value="Chromosome"/>
</dbReference>
<feature type="transmembrane region" description="Helical" evidence="2">
    <location>
        <begin position="149"/>
        <end position="167"/>
    </location>
</feature>
<evidence type="ECO:0000256" key="1">
    <source>
        <dbReference type="ARBA" id="ARBA00022801"/>
    </source>
</evidence>
<feature type="domain" description="PPM-type phosphatase" evidence="3">
    <location>
        <begin position="435"/>
        <end position="656"/>
    </location>
</feature>
<sequence>MALFSAENNIEFGLPGFVANMLLTFFVISVLTFYRYNIGKAESVNFVEMLWRVFVFGLIATLVTLAIEFFFTIFGEHKFVQNALIVNFFYHIILGLIIGFLISTFVVWKRLILYQKSKSLIAAWHVFEYALMATLVYDLFSHDYRDTSFLVVYSILALMGLLLSFNLKWIAYLNFKQKWRSILFILLVVIYIWYFFKTLMSYSEQAGLVRDLLDSVYVLSVITFIVIYALISFLVILFNLPTTSVFERKIKEAVNFQRLSQSIPAGESEERVYEILLDSSVSAVFSDAAWLEIHDEEEAVQLTLTYNLEKGDIHEIDKALKSSRVKKILNADFEKKSDHPKLSANLKNVAFRSVLHFPVMVKNRKIGSLALLKQVDDGFNSEMVDIIDTFVNQASISIENFRLLNEAIVTERYKEELEIANRVQSKLLPDTLESNDAYAIHAFTVAADEVGGDYYDYYRLDDHRTALIIGDVSGKGTSAAFNMAQMKGIFQSLVQLDLDPKDFLIHANNALSRCLETTSFITVSYFVIDSQRKKIDFARAGHCPSLFYNAEIKTADYFKNKGLGLGILRNSNFHKYVQVNEFGYQADDVLVMYTDGVTEACNANKEQFGTDRLLSALTKYADQPPEAIQQGIIDELYGFCGKRSLDDDYTLVILKFY</sequence>
<dbReference type="SUPFAM" id="SSF55781">
    <property type="entry name" value="GAF domain-like"/>
    <property type="match status" value="1"/>
</dbReference>
<feature type="transmembrane region" description="Helical" evidence="2">
    <location>
        <begin position="88"/>
        <end position="108"/>
    </location>
</feature>
<evidence type="ECO:0000313" key="4">
    <source>
        <dbReference type="EMBL" id="UXP33245.1"/>
    </source>
</evidence>
<dbReference type="PANTHER" id="PTHR43156">
    <property type="entry name" value="STAGE II SPORULATION PROTEIN E-RELATED"/>
    <property type="match status" value="1"/>
</dbReference>
<evidence type="ECO:0000313" key="5">
    <source>
        <dbReference type="Proteomes" id="UP001065174"/>
    </source>
</evidence>
<dbReference type="Gene3D" id="3.60.40.10">
    <property type="entry name" value="PPM-type phosphatase domain"/>
    <property type="match status" value="1"/>
</dbReference>
<dbReference type="Pfam" id="PF07228">
    <property type="entry name" value="SpoIIE"/>
    <property type="match status" value="1"/>
</dbReference>
<keyword evidence="1" id="KW-0378">Hydrolase</keyword>
<organism evidence="4 5">
    <name type="scientific">Reichenbachiella agarivorans</name>
    <dbReference type="NCBI Taxonomy" id="2979464"/>
    <lineage>
        <taxon>Bacteria</taxon>
        <taxon>Pseudomonadati</taxon>
        <taxon>Bacteroidota</taxon>
        <taxon>Cytophagia</taxon>
        <taxon>Cytophagales</taxon>
        <taxon>Reichenbachiellaceae</taxon>
        <taxon>Reichenbachiella</taxon>
    </lineage>
</organism>
<accession>A0ABY6CRU9</accession>
<keyword evidence="5" id="KW-1185">Reference proteome</keyword>
<dbReference type="SUPFAM" id="SSF81606">
    <property type="entry name" value="PP2C-like"/>
    <property type="match status" value="1"/>
</dbReference>
<dbReference type="RefSeq" id="WP_262310674.1">
    <property type="nucleotide sequence ID" value="NZ_CP106679.1"/>
</dbReference>
<gene>
    <name evidence="4" type="ORF">N6H18_04685</name>
</gene>
<feature type="transmembrane region" description="Helical" evidence="2">
    <location>
        <begin position="216"/>
        <end position="240"/>
    </location>
</feature>
<dbReference type="InterPro" id="IPR052016">
    <property type="entry name" value="Bact_Sigma-Reg"/>
</dbReference>